<keyword evidence="4" id="KW-1185">Reference proteome</keyword>
<dbReference type="STRING" id="145854.GA0074692_0786"/>
<dbReference type="InterPro" id="IPR039375">
    <property type="entry name" value="NodN-like"/>
</dbReference>
<organism evidence="3 4">
    <name type="scientific">Micromonospora pallida</name>
    <dbReference type="NCBI Taxonomy" id="145854"/>
    <lineage>
        <taxon>Bacteria</taxon>
        <taxon>Bacillati</taxon>
        <taxon>Actinomycetota</taxon>
        <taxon>Actinomycetes</taxon>
        <taxon>Micromonosporales</taxon>
        <taxon>Micromonosporaceae</taxon>
        <taxon>Micromonospora</taxon>
    </lineage>
</organism>
<dbReference type="EMBL" id="FMHW01000002">
    <property type="protein sequence ID" value="SCL20113.1"/>
    <property type="molecule type" value="Genomic_DNA"/>
</dbReference>
<evidence type="ECO:0000313" key="3">
    <source>
        <dbReference type="EMBL" id="SCL20113.1"/>
    </source>
</evidence>
<gene>
    <name evidence="3" type="ORF">GA0074692_0786</name>
</gene>
<sequence>MRTFRNIDEFGTAVGTHLGYSAWHLVTQDQIDRFAAATDDHQWIHVDPVRAAGGPFGTTVAHGYLTLSLVPKFLSEIYAVENVRLGINYGCNRVRFPAPVPVDSRIRAGAEVVSVEQRPDGVQAVVRVTVERHDATKPVCVAEVVVMLVP</sequence>
<dbReference type="Proteomes" id="UP000198959">
    <property type="component" value="Unassembled WGS sequence"/>
</dbReference>
<dbReference type="OrthoDB" id="9801735at2"/>
<protein>
    <submittedName>
        <fullName evidence="3">Acyl dehydratase</fullName>
    </submittedName>
</protein>
<accession>A0A1C6RSU9</accession>
<dbReference type="CDD" id="cd03450">
    <property type="entry name" value="NodN"/>
    <property type="match status" value="1"/>
</dbReference>
<feature type="domain" description="MaoC-like" evidence="2">
    <location>
        <begin position="10"/>
        <end position="129"/>
    </location>
</feature>
<dbReference type="InterPro" id="IPR029069">
    <property type="entry name" value="HotDog_dom_sf"/>
</dbReference>
<reference evidence="4" key="1">
    <citation type="submission" date="2016-06" db="EMBL/GenBank/DDBJ databases">
        <authorList>
            <person name="Varghese N."/>
            <person name="Submissions Spin"/>
        </authorList>
    </citation>
    <scope>NUCLEOTIDE SEQUENCE [LARGE SCALE GENOMIC DNA]</scope>
    <source>
        <strain evidence="4">DSM 43817</strain>
    </source>
</reference>
<dbReference type="PANTHER" id="PTHR42993:SF1">
    <property type="entry name" value="MAOC-LIKE DEHYDRATASE DOMAIN-CONTAINING PROTEIN"/>
    <property type="match status" value="1"/>
</dbReference>
<comment type="similarity">
    <text evidence="1">Belongs to the enoyl-CoA hydratase/isomerase family.</text>
</comment>
<name>A0A1C6RSU9_9ACTN</name>
<dbReference type="Pfam" id="PF01575">
    <property type="entry name" value="MaoC_dehydratas"/>
    <property type="match status" value="1"/>
</dbReference>
<evidence type="ECO:0000256" key="1">
    <source>
        <dbReference type="ARBA" id="ARBA00005254"/>
    </source>
</evidence>
<dbReference type="AlphaFoldDB" id="A0A1C6RSU9"/>
<dbReference type="Gene3D" id="3.10.129.10">
    <property type="entry name" value="Hotdog Thioesterase"/>
    <property type="match status" value="1"/>
</dbReference>
<evidence type="ECO:0000259" key="2">
    <source>
        <dbReference type="Pfam" id="PF01575"/>
    </source>
</evidence>
<dbReference type="SUPFAM" id="SSF54637">
    <property type="entry name" value="Thioesterase/thiol ester dehydrase-isomerase"/>
    <property type="match status" value="1"/>
</dbReference>
<evidence type="ECO:0000313" key="4">
    <source>
        <dbReference type="Proteomes" id="UP000198959"/>
    </source>
</evidence>
<dbReference type="RefSeq" id="WP_091639414.1">
    <property type="nucleotide sequence ID" value="NZ_FMHW01000002.1"/>
</dbReference>
<dbReference type="PANTHER" id="PTHR42993">
    <property type="entry name" value="MAOC-LIKE DEHYDRATASE DOMAIN-CONTAINING PROTEIN"/>
    <property type="match status" value="1"/>
</dbReference>
<dbReference type="InterPro" id="IPR002539">
    <property type="entry name" value="MaoC-like_dom"/>
</dbReference>
<proteinExistence type="inferred from homology"/>